<dbReference type="GO" id="GO:0004180">
    <property type="term" value="F:carboxypeptidase activity"/>
    <property type="evidence" value="ECO:0007669"/>
    <property type="project" value="UniProtKB-KW"/>
</dbReference>
<keyword evidence="3" id="KW-0645">Protease</keyword>
<dbReference type="AlphaFoldDB" id="A0A5C1APK4"/>
<feature type="region of interest" description="Disordered" evidence="1">
    <location>
        <begin position="95"/>
        <end position="156"/>
    </location>
</feature>
<feature type="region of interest" description="Disordered" evidence="1">
    <location>
        <begin position="50"/>
        <end position="69"/>
    </location>
</feature>
<keyword evidence="2" id="KW-0732">Signal</keyword>
<dbReference type="Proteomes" id="UP000324974">
    <property type="component" value="Chromosome"/>
</dbReference>
<dbReference type="PROSITE" id="PS51257">
    <property type="entry name" value="PROKAR_LIPOPROTEIN"/>
    <property type="match status" value="1"/>
</dbReference>
<evidence type="ECO:0000256" key="2">
    <source>
        <dbReference type="SAM" id="SignalP"/>
    </source>
</evidence>
<sequence>MTHRCCKLASILLLAVAGCSGGANVVPVSGVVRLDGKPYGKAVVTFQPVPSPEIPTPGRGSTGRTDENGRYVLVSDGTTKGATVGKHIVRITTRGGDDVKIAAEKGSSSDDPSKQKPPADPIPPEWHSKSAKEFAVPPGGTDKADFDITSVPPGKK</sequence>
<feature type="compositionally biased region" description="Basic and acidic residues" evidence="1">
    <location>
        <begin position="95"/>
        <end position="114"/>
    </location>
</feature>
<dbReference type="OrthoDB" id="286727at2"/>
<proteinExistence type="predicted"/>
<feature type="chain" id="PRO_5022680434" evidence="2">
    <location>
        <begin position="26"/>
        <end position="156"/>
    </location>
</feature>
<keyword evidence="3" id="KW-0121">Carboxypeptidase</keyword>
<accession>A0A5C1APK4</accession>
<dbReference type="KEGG" id="lrs:PX52LOC_07149"/>
<evidence type="ECO:0000256" key="1">
    <source>
        <dbReference type="SAM" id="MobiDB-lite"/>
    </source>
</evidence>
<keyword evidence="3" id="KW-0378">Hydrolase</keyword>
<dbReference type="RefSeq" id="WP_149114392.1">
    <property type="nucleotide sequence ID" value="NZ_CP042425.1"/>
</dbReference>
<protein>
    <submittedName>
        <fullName evidence="3">Carboxypeptidase regulatory-like domain-containing protein</fullName>
    </submittedName>
</protein>
<feature type="signal peptide" evidence="2">
    <location>
        <begin position="1"/>
        <end position="25"/>
    </location>
</feature>
<evidence type="ECO:0000313" key="4">
    <source>
        <dbReference type="Proteomes" id="UP000324974"/>
    </source>
</evidence>
<dbReference type="EMBL" id="CP042425">
    <property type="protein sequence ID" value="QEL20063.1"/>
    <property type="molecule type" value="Genomic_DNA"/>
</dbReference>
<evidence type="ECO:0000313" key="3">
    <source>
        <dbReference type="EMBL" id="QEL20063.1"/>
    </source>
</evidence>
<organism evidence="3 4">
    <name type="scientific">Limnoglobus roseus</name>
    <dbReference type="NCBI Taxonomy" id="2598579"/>
    <lineage>
        <taxon>Bacteria</taxon>
        <taxon>Pseudomonadati</taxon>
        <taxon>Planctomycetota</taxon>
        <taxon>Planctomycetia</taxon>
        <taxon>Gemmatales</taxon>
        <taxon>Gemmataceae</taxon>
        <taxon>Limnoglobus</taxon>
    </lineage>
</organism>
<reference evidence="4" key="1">
    <citation type="submission" date="2019-08" db="EMBL/GenBank/DDBJ databases">
        <title>Limnoglobus roseus gen. nov., sp. nov., a novel freshwater planctomycete with a giant genome from the family Gemmataceae.</title>
        <authorList>
            <person name="Kulichevskaya I.S."/>
            <person name="Naumoff D.G."/>
            <person name="Miroshnikov K."/>
            <person name="Ivanova A."/>
            <person name="Philippov D.A."/>
            <person name="Hakobyan A."/>
            <person name="Rijpstra I.C."/>
            <person name="Sinninghe Damste J.S."/>
            <person name="Liesack W."/>
            <person name="Dedysh S.N."/>
        </authorList>
    </citation>
    <scope>NUCLEOTIDE SEQUENCE [LARGE SCALE GENOMIC DNA]</scope>
    <source>
        <strain evidence="4">PX52</strain>
    </source>
</reference>
<name>A0A5C1APK4_9BACT</name>
<gene>
    <name evidence="3" type="ORF">PX52LOC_07149</name>
</gene>
<keyword evidence="4" id="KW-1185">Reference proteome</keyword>